<accession>A0ABT1RR93</accession>
<proteinExistence type="predicted"/>
<reference evidence="1 2" key="1">
    <citation type="submission" date="2022-06" db="EMBL/GenBank/DDBJ databases">
        <title>Isolation of gut microbiota from human fecal samples.</title>
        <authorList>
            <person name="Pamer E.G."/>
            <person name="Barat B."/>
            <person name="Waligurski E."/>
            <person name="Medina S."/>
            <person name="Paddock L."/>
            <person name="Mostad J."/>
        </authorList>
    </citation>
    <scope>NUCLEOTIDE SEQUENCE [LARGE SCALE GENOMIC DNA]</scope>
    <source>
        <strain evidence="1 2">SL.3.17</strain>
    </source>
</reference>
<protein>
    <submittedName>
        <fullName evidence="1">Phage terminase small subunit P27 family</fullName>
    </submittedName>
</protein>
<evidence type="ECO:0000313" key="2">
    <source>
        <dbReference type="Proteomes" id="UP001524502"/>
    </source>
</evidence>
<dbReference type="EMBL" id="JANFXK010000015">
    <property type="protein sequence ID" value="MCQ4637681.1"/>
    <property type="molecule type" value="Genomic_DNA"/>
</dbReference>
<dbReference type="Pfam" id="PF05119">
    <property type="entry name" value="Terminase_4"/>
    <property type="match status" value="1"/>
</dbReference>
<dbReference type="NCBIfam" id="TIGR01558">
    <property type="entry name" value="sm_term_P27"/>
    <property type="match status" value="1"/>
</dbReference>
<evidence type="ECO:0000313" key="1">
    <source>
        <dbReference type="EMBL" id="MCQ4637681.1"/>
    </source>
</evidence>
<name>A0ABT1RR93_9FIRM</name>
<sequence length="160" mass="17981">MARARKPLTQQRGDLTEKKKAELEIQEKAIIIGRDDLAKPPEWLVDHTAKEEFKRVVKELSRIELVGNLDMAMIGAYANAYSGYVRASRNMKGKNMIVTRTGKGGITKAKNPLISIQEDYAREMRVFANLCGISIDSRLKAAEAKNAQIEDEIEEKFGDI</sequence>
<comment type="caution">
    <text evidence="1">The sequence shown here is derived from an EMBL/GenBank/DDBJ whole genome shotgun (WGS) entry which is preliminary data.</text>
</comment>
<keyword evidence="2" id="KW-1185">Reference proteome</keyword>
<dbReference type="RefSeq" id="WP_256132862.1">
    <property type="nucleotide sequence ID" value="NZ_JANFXK010000015.1"/>
</dbReference>
<dbReference type="Proteomes" id="UP001524502">
    <property type="component" value="Unassembled WGS sequence"/>
</dbReference>
<dbReference type="InterPro" id="IPR006448">
    <property type="entry name" value="Phage_term_ssu_P27"/>
</dbReference>
<gene>
    <name evidence="1" type="ORF">NE619_13185</name>
</gene>
<organism evidence="1 2">
    <name type="scientific">Anaerovorax odorimutans</name>
    <dbReference type="NCBI Taxonomy" id="109327"/>
    <lineage>
        <taxon>Bacteria</taxon>
        <taxon>Bacillati</taxon>
        <taxon>Bacillota</taxon>
        <taxon>Clostridia</taxon>
        <taxon>Peptostreptococcales</taxon>
        <taxon>Anaerovoracaceae</taxon>
        <taxon>Anaerovorax</taxon>
    </lineage>
</organism>